<dbReference type="SUPFAM" id="SSF82895">
    <property type="entry name" value="TSP-1 type 1 repeat"/>
    <property type="match status" value="1"/>
</dbReference>
<sequence>MNRGPKLDSPINENTSHSVKPLTVLIKEFATPRPLNSKLADIGPESILSYFVSSPSRVSTSIDRIPKVTESFLSRNGNWGRWSTCTFTIGGRRSRIRSRNCVFLSQCLDKDIEHESCSHFDS</sequence>
<reference evidence="2" key="1">
    <citation type="submission" date="2022-11" db="UniProtKB">
        <authorList>
            <consortium name="WormBaseParasite"/>
        </authorList>
    </citation>
    <scope>IDENTIFICATION</scope>
</reference>
<dbReference type="WBParaSite" id="nRc.2.0.1.t11326-RA">
    <property type="protein sequence ID" value="nRc.2.0.1.t11326-RA"/>
    <property type="gene ID" value="nRc.2.0.1.g11326"/>
</dbReference>
<evidence type="ECO:0000313" key="1">
    <source>
        <dbReference type="Proteomes" id="UP000887565"/>
    </source>
</evidence>
<dbReference type="Proteomes" id="UP000887565">
    <property type="component" value="Unplaced"/>
</dbReference>
<proteinExistence type="predicted"/>
<organism evidence="1 2">
    <name type="scientific">Romanomermis culicivorax</name>
    <name type="common">Nematode worm</name>
    <dbReference type="NCBI Taxonomy" id="13658"/>
    <lineage>
        <taxon>Eukaryota</taxon>
        <taxon>Metazoa</taxon>
        <taxon>Ecdysozoa</taxon>
        <taxon>Nematoda</taxon>
        <taxon>Enoplea</taxon>
        <taxon>Dorylaimia</taxon>
        <taxon>Mermithida</taxon>
        <taxon>Mermithoidea</taxon>
        <taxon>Mermithidae</taxon>
        <taxon>Romanomermis</taxon>
    </lineage>
</organism>
<protein>
    <submittedName>
        <fullName evidence="2">Uncharacterized protein</fullName>
    </submittedName>
</protein>
<accession>A0A915IDP2</accession>
<keyword evidence="1" id="KW-1185">Reference proteome</keyword>
<dbReference type="InterPro" id="IPR036383">
    <property type="entry name" value="TSP1_rpt_sf"/>
</dbReference>
<dbReference type="AlphaFoldDB" id="A0A915IDP2"/>
<name>A0A915IDP2_ROMCU</name>
<evidence type="ECO:0000313" key="2">
    <source>
        <dbReference type="WBParaSite" id="nRc.2.0.1.t11326-RA"/>
    </source>
</evidence>